<sequence>MDIKSLEKTAEILKALGHPARLCIVKGLLEHGGCNVSYMQNCIGLPQSTVSQHISKLKAAGIIEGVRSGLEITYKVVDEDVIKIINALFPSEKK</sequence>
<feature type="domain" description="HTH arsR-type" evidence="4">
    <location>
        <begin position="1"/>
        <end position="94"/>
    </location>
</feature>
<evidence type="ECO:0000259" key="4">
    <source>
        <dbReference type="PROSITE" id="PS50987"/>
    </source>
</evidence>
<dbReference type="PROSITE" id="PS50987">
    <property type="entry name" value="HTH_ARSR_2"/>
    <property type="match status" value="1"/>
</dbReference>
<dbReference type="SUPFAM" id="SSF46785">
    <property type="entry name" value="Winged helix' DNA-binding domain"/>
    <property type="match status" value="1"/>
</dbReference>
<dbReference type="SMART" id="SM00418">
    <property type="entry name" value="HTH_ARSR"/>
    <property type="match status" value="1"/>
</dbReference>
<evidence type="ECO:0000313" key="5">
    <source>
        <dbReference type="EMBL" id="WZL69002.1"/>
    </source>
</evidence>
<dbReference type="InterPro" id="IPR011991">
    <property type="entry name" value="ArsR-like_HTH"/>
</dbReference>
<dbReference type="PANTHER" id="PTHR43132">
    <property type="entry name" value="ARSENICAL RESISTANCE OPERON REPRESSOR ARSR-RELATED"/>
    <property type="match status" value="1"/>
</dbReference>
<dbReference type="PANTHER" id="PTHR43132:SF2">
    <property type="entry name" value="ARSENICAL RESISTANCE OPERON REPRESSOR ARSR-RELATED"/>
    <property type="match status" value="1"/>
</dbReference>
<evidence type="ECO:0000256" key="1">
    <source>
        <dbReference type="ARBA" id="ARBA00023015"/>
    </source>
</evidence>
<evidence type="ECO:0000256" key="2">
    <source>
        <dbReference type="ARBA" id="ARBA00023125"/>
    </source>
</evidence>
<dbReference type="InterPro" id="IPR036388">
    <property type="entry name" value="WH-like_DNA-bd_sf"/>
</dbReference>
<dbReference type="Gene3D" id="1.10.10.10">
    <property type="entry name" value="Winged helix-like DNA-binding domain superfamily/Winged helix DNA-binding domain"/>
    <property type="match status" value="1"/>
</dbReference>
<proteinExistence type="predicted"/>
<dbReference type="RefSeq" id="WP_341876006.1">
    <property type="nucleotide sequence ID" value="NZ_CP121687.1"/>
</dbReference>
<keyword evidence="1" id="KW-0805">Transcription regulation</keyword>
<name>A0ABZ2Y4T3_9FIRM</name>
<dbReference type="CDD" id="cd00090">
    <property type="entry name" value="HTH_ARSR"/>
    <property type="match status" value="1"/>
</dbReference>
<dbReference type="InterPro" id="IPR001845">
    <property type="entry name" value="HTH_ArsR_DNA-bd_dom"/>
</dbReference>
<evidence type="ECO:0000256" key="3">
    <source>
        <dbReference type="ARBA" id="ARBA00023163"/>
    </source>
</evidence>
<dbReference type="Pfam" id="PF12840">
    <property type="entry name" value="HTH_20"/>
    <property type="match status" value="1"/>
</dbReference>
<keyword evidence="2" id="KW-0238">DNA-binding</keyword>
<dbReference type="EMBL" id="CP121687">
    <property type="protein sequence ID" value="WZL69002.1"/>
    <property type="molecule type" value="Genomic_DNA"/>
</dbReference>
<dbReference type="NCBIfam" id="NF033788">
    <property type="entry name" value="HTH_metalloreg"/>
    <property type="match status" value="1"/>
</dbReference>
<dbReference type="InterPro" id="IPR036390">
    <property type="entry name" value="WH_DNA-bd_sf"/>
</dbReference>
<gene>
    <name evidence="5" type="ORF">QBE51_09250</name>
</gene>
<dbReference type="InterPro" id="IPR051011">
    <property type="entry name" value="Metal_resp_trans_reg"/>
</dbReference>
<keyword evidence="3" id="KW-0804">Transcription</keyword>
<organism evidence="5 6">
    <name type="scientific">Defluviitalea saccharophila</name>
    <dbReference type="NCBI Taxonomy" id="879970"/>
    <lineage>
        <taxon>Bacteria</taxon>
        <taxon>Bacillati</taxon>
        <taxon>Bacillota</taxon>
        <taxon>Clostridia</taxon>
        <taxon>Lachnospirales</taxon>
        <taxon>Defluviitaleaceae</taxon>
        <taxon>Defluviitalea</taxon>
    </lineage>
</organism>
<accession>A0ABZ2Y4T3</accession>
<dbReference type="PRINTS" id="PR00778">
    <property type="entry name" value="HTHARSR"/>
</dbReference>
<reference evidence="5 6" key="1">
    <citation type="submission" date="2023-03" db="EMBL/GenBank/DDBJ databases">
        <title>Novel Species.</title>
        <authorList>
            <person name="Ma S."/>
        </authorList>
    </citation>
    <scope>NUCLEOTIDE SEQUENCE [LARGE SCALE GENOMIC DNA]</scope>
    <source>
        <strain evidence="5 6">LIND6LT2</strain>
    </source>
</reference>
<dbReference type="Proteomes" id="UP001486565">
    <property type="component" value="Chromosome"/>
</dbReference>
<protein>
    <submittedName>
        <fullName evidence="5">Metalloregulator ArsR/SmtB family transcription factor</fullName>
    </submittedName>
</protein>
<keyword evidence="6" id="KW-1185">Reference proteome</keyword>
<evidence type="ECO:0000313" key="6">
    <source>
        <dbReference type="Proteomes" id="UP001486565"/>
    </source>
</evidence>